<feature type="compositionally biased region" description="Basic and acidic residues" evidence="1">
    <location>
        <begin position="119"/>
        <end position="129"/>
    </location>
</feature>
<evidence type="ECO:0000313" key="2">
    <source>
        <dbReference type="EMBL" id="KAG2589019.1"/>
    </source>
</evidence>
<organism evidence="2 3">
    <name type="scientific">Panicum virgatum</name>
    <name type="common">Blackwell switchgrass</name>
    <dbReference type="NCBI Taxonomy" id="38727"/>
    <lineage>
        <taxon>Eukaryota</taxon>
        <taxon>Viridiplantae</taxon>
        <taxon>Streptophyta</taxon>
        <taxon>Embryophyta</taxon>
        <taxon>Tracheophyta</taxon>
        <taxon>Spermatophyta</taxon>
        <taxon>Magnoliopsida</taxon>
        <taxon>Liliopsida</taxon>
        <taxon>Poales</taxon>
        <taxon>Poaceae</taxon>
        <taxon>PACMAD clade</taxon>
        <taxon>Panicoideae</taxon>
        <taxon>Panicodae</taxon>
        <taxon>Paniceae</taxon>
        <taxon>Panicinae</taxon>
        <taxon>Panicum</taxon>
        <taxon>Panicum sect. Hiantes</taxon>
    </lineage>
</organism>
<name>A0A8T0RXC8_PANVG</name>
<comment type="caution">
    <text evidence="2">The sequence shown here is derived from an EMBL/GenBank/DDBJ whole genome shotgun (WGS) entry which is preliminary data.</text>
</comment>
<accession>A0A8T0RXC8</accession>
<evidence type="ECO:0000313" key="3">
    <source>
        <dbReference type="Proteomes" id="UP000823388"/>
    </source>
</evidence>
<reference evidence="2" key="1">
    <citation type="submission" date="2020-05" db="EMBL/GenBank/DDBJ databases">
        <title>WGS assembly of Panicum virgatum.</title>
        <authorList>
            <person name="Lovell J.T."/>
            <person name="Jenkins J."/>
            <person name="Shu S."/>
            <person name="Juenger T.E."/>
            <person name="Schmutz J."/>
        </authorList>
    </citation>
    <scope>NUCLEOTIDE SEQUENCE</scope>
    <source>
        <strain evidence="2">AP13</strain>
    </source>
</reference>
<proteinExistence type="predicted"/>
<sequence>MTMTSDTRLGLAWRFCHSALPQSLPQIRPPPLRLPASQRPPEFHVPTGCAASGPDTPNPRSAWAQRRQRQRETQGDGPTAWSKRLGRATARISTAPAGGELGSPPVRPAPPSSLLPVPGRERAGRRTRDLGPTPSPRHPPSMRPVEDGATDSDLAAPGHLHCAPRGVALCQLPCCCCCSLLADTTKSLQPYEQSYMLISGLLHQTERYCEFSGGYHPKLCDSE</sequence>
<gene>
    <name evidence="2" type="ORF">PVAP13_5NG352343</name>
</gene>
<protein>
    <submittedName>
        <fullName evidence="2">Uncharacterized protein</fullName>
    </submittedName>
</protein>
<feature type="compositionally biased region" description="Pro residues" evidence="1">
    <location>
        <begin position="133"/>
        <end position="142"/>
    </location>
</feature>
<feature type="region of interest" description="Disordered" evidence="1">
    <location>
        <begin position="22"/>
        <end position="151"/>
    </location>
</feature>
<dbReference type="AlphaFoldDB" id="A0A8T0RXC8"/>
<keyword evidence="3" id="KW-1185">Reference proteome</keyword>
<dbReference type="EMBL" id="CM029046">
    <property type="protein sequence ID" value="KAG2589019.1"/>
    <property type="molecule type" value="Genomic_DNA"/>
</dbReference>
<dbReference type="Proteomes" id="UP000823388">
    <property type="component" value="Chromosome 5N"/>
</dbReference>
<evidence type="ECO:0000256" key="1">
    <source>
        <dbReference type="SAM" id="MobiDB-lite"/>
    </source>
</evidence>